<evidence type="ECO:0008006" key="4">
    <source>
        <dbReference type="Google" id="ProtNLM"/>
    </source>
</evidence>
<protein>
    <recommendedName>
        <fullName evidence="4">Acid protease</fullName>
    </recommendedName>
</protein>
<evidence type="ECO:0000313" key="2">
    <source>
        <dbReference type="EMBL" id="OEU06944.1"/>
    </source>
</evidence>
<feature type="region of interest" description="Disordered" evidence="1">
    <location>
        <begin position="312"/>
        <end position="339"/>
    </location>
</feature>
<organism evidence="2 3">
    <name type="scientific">Fragilariopsis cylindrus CCMP1102</name>
    <dbReference type="NCBI Taxonomy" id="635003"/>
    <lineage>
        <taxon>Eukaryota</taxon>
        <taxon>Sar</taxon>
        <taxon>Stramenopiles</taxon>
        <taxon>Ochrophyta</taxon>
        <taxon>Bacillariophyta</taxon>
        <taxon>Bacillariophyceae</taxon>
        <taxon>Bacillariophycidae</taxon>
        <taxon>Bacillariales</taxon>
        <taxon>Bacillariaceae</taxon>
        <taxon>Fragilariopsis</taxon>
    </lineage>
</organism>
<name>A0A1E7EM30_9STRA</name>
<sequence>MSRRKFIPQQFFAVSVLTNSMTMNNVGATETETTTTIMETSSSSSMTAVTVPPQPNSDSESDSSDDDIIVVVPLEYISTLNAYIVRYTLFEENFAAIIDTGSPFLTKGLIMPMVQSFNNNTNTNTSSSSRISSDGSGGSVNINALPVVFGVLDISLLNGPGGVNFGLIKTTRRGIRPSFLEQTNYKSFCIDLRHNNNNNIDNNHRSPKLILSKRSMIIDNNIYYIPLVQDLYRRFKAPVIHYTALASKFVVNGRPLLINSSNPLYVIFDTGVSGMIVSQELFDGRYLQARTNHEKSLWGTVDVTFETITSNTNTKSRSKSKSNRQQQYSNNNNEDSNNTITLSAIKPVTTPLGLATPWKGFGKKNLIVIGLAFLDNLAMTIDIDDGKILFTK</sequence>
<dbReference type="SUPFAM" id="SSF50630">
    <property type="entry name" value="Acid proteases"/>
    <property type="match status" value="1"/>
</dbReference>
<dbReference type="Proteomes" id="UP000095751">
    <property type="component" value="Unassembled WGS sequence"/>
</dbReference>
<dbReference type="InParanoid" id="A0A1E7EM30"/>
<keyword evidence="3" id="KW-1185">Reference proteome</keyword>
<feature type="compositionally biased region" description="Low complexity" evidence="1">
    <location>
        <begin position="38"/>
        <end position="47"/>
    </location>
</feature>
<dbReference type="InterPro" id="IPR021109">
    <property type="entry name" value="Peptidase_aspartic_dom_sf"/>
</dbReference>
<feature type="region of interest" description="Disordered" evidence="1">
    <location>
        <begin position="38"/>
        <end position="64"/>
    </location>
</feature>
<gene>
    <name evidence="2" type="ORF">FRACYDRAFT_265313</name>
</gene>
<dbReference type="KEGG" id="fcy:FRACYDRAFT_265313"/>
<accession>A0A1E7EM30</accession>
<feature type="compositionally biased region" description="Low complexity" evidence="1">
    <location>
        <begin position="323"/>
        <end position="338"/>
    </location>
</feature>
<evidence type="ECO:0000313" key="3">
    <source>
        <dbReference type="Proteomes" id="UP000095751"/>
    </source>
</evidence>
<reference evidence="2 3" key="1">
    <citation type="submission" date="2016-09" db="EMBL/GenBank/DDBJ databases">
        <title>Extensive genetic diversity and differential bi-allelic expression allows diatom success in the polar Southern Ocean.</title>
        <authorList>
            <consortium name="DOE Joint Genome Institute"/>
            <person name="Mock T."/>
            <person name="Otillar R.P."/>
            <person name="Strauss J."/>
            <person name="Dupont C."/>
            <person name="Frickenhaus S."/>
            <person name="Maumus F."/>
            <person name="Mcmullan M."/>
            <person name="Sanges R."/>
            <person name="Schmutz J."/>
            <person name="Toseland A."/>
            <person name="Valas R."/>
            <person name="Veluchamy A."/>
            <person name="Ward B.J."/>
            <person name="Allen A."/>
            <person name="Barry K."/>
            <person name="Falciatore A."/>
            <person name="Ferrante M."/>
            <person name="Fortunato A.E."/>
            <person name="Gloeckner G."/>
            <person name="Gruber A."/>
            <person name="Hipkin R."/>
            <person name="Janech M."/>
            <person name="Kroth P."/>
            <person name="Leese F."/>
            <person name="Lindquist E."/>
            <person name="Lyon B.R."/>
            <person name="Martin J."/>
            <person name="Mayer C."/>
            <person name="Parker M."/>
            <person name="Quesneville H."/>
            <person name="Raymond J."/>
            <person name="Uhlig C."/>
            <person name="Valentin K.U."/>
            <person name="Worden A.Z."/>
            <person name="Armbrust E.V."/>
            <person name="Bowler C."/>
            <person name="Green B."/>
            <person name="Moulton V."/>
            <person name="Van Oosterhout C."/>
            <person name="Grigoriev I."/>
        </authorList>
    </citation>
    <scope>NUCLEOTIDE SEQUENCE [LARGE SCALE GENOMIC DNA]</scope>
    <source>
        <strain evidence="2 3">CCMP1102</strain>
    </source>
</reference>
<dbReference type="AlphaFoldDB" id="A0A1E7EM30"/>
<dbReference type="OrthoDB" id="419677at2759"/>
<dbReference type="EMBL" id="KV784394">
    <property type="protein sequence ID" value="OEU06944.1"/>
    <property type="molecule type" value="Genomic_DNA"/>
</dbReference>
<evidence type="ECO:0000256" key="1">
    <source>
        <dbReference type="SAM" id="MobiDB-lite"/>
    </source>
</evidence>
<dbReference type="Gene3D" id="2.40.70.10">
    <property type="entry name" value="Acid Proteases"/>
    <property type="match status" value="1"/>
</dbReference>
<proteinExistence type="predicted"/>